<dbReference type="InterPro" id="IPR023346">
    <property type="entry name" value="Lysozyme-like_dom_sf"/>
</dbReference>
<evidence type="ECO:0000313" key="5">
    <source>
        <dbReference type="Proteomes" id="UP000023795"/>
    </source>
</evidence>
<proteinExistence type="inferred from homology"/>
<dbReference type="PATRIC" id="fig|1230338.3.peg.1283"/>
<feature type="chain" id="PRO_5003957806" evidence="2">
    <location>
        <begin position="40"/>
        <end position="241"/>
    </location>
</feature>
<keyword evidence="5" id="KW-1185">Reference proteome</keyword>
<comment type="caution">
    <text evidence="4">The sequence shown here is derived from an EMBL/GenBank/DDBJ whole genome shotgun (WGS) entry which is preliminary data.</text>
</comment>
<keyword evidence="2" id="KW-0732">Signal</keyword>
<dbReference type="EMBL" id="ANIN01000002">
    <property type="protein sequence ID" value="ELA08094.1"/>
    <property type="molecule type" value="Genomic_DNA"/>
</dbReference>
<dbReference type="Pfam" id="PF01464">
    <property type="entry name" value="SLT"/>
    <property type="match status" value="1"/>
</dbReference>
<evidence type="ECO:0000313" key="4">
    <source>
        <dbReference type="EMBL" id="ELA08094.1"/>
    </source>
</evidence>
<dbReference type="Proteomes" id="UP000023795">
    <property type="component" value="Unassembled WGS sequence"/>
</dbReference>
<protein>
    <submittedName>
        <fullName evidence="4">Lytic transglycosylase catalytic subunit</fullName>
    </submittedName>
</protein>
<gene>
    <name evidence="4" type="ORF">MOMA_06021</name>
</gene>
<dbReference type="InterPro" id="IPR000189">
    <property type="entry name" value="Transglyc_AS"/>
</dbReference>
<dbReference type="RefSeq" id="WP_009501606.1">
    <property type="nucleotide sequence ID" value="NZ_ANIN01000002.1"/>
</dbReference>
<dbReference type="SUPFAM" id="SSF53955">
    <property type="entry name" value="Lysozyme-like"/>
    <property type="match status" value="1"/>
</dbReference>
<dbReference type="eggNOG" id="COG0741">
    <property type="taxonomic scope" value="Bacteria"/>
</dbReference>
<organism evidence="4 5">
    <name type="scientific">Moraxella macacae 0408225</name>
    <dbReference type="NCBI Taxonomy" id="1230338"/>
    <lineage>
        <taxon>Bacteria</taxon>
        <taxon>Pseudomonadati</taxon>
        <taxon>Pseudomonadota</taxon>
        <taxon>Gammaproteobacteria</taxon>
        <taxon>Moraxellales</taxon>
        <taxon>Moraxellaceae</taxon>
        <taxon>Moraxella</taxon>
    </lineage>
</organism>
<dbReference type="PANTHER" id="PTHR37423:SF2">
    <property type="entry name" value="MEMBRANE-BOUND LYTIC MUREIN TRANSGLYCOSYLASE C"/>
    <property type="match status" value="1"/>
</dbReference>
<dbReference type="CDD" id="cd00254">
    <property type="entry name" value="LT-like"/>
    <property type="match status" value="1"/>
</dbReference>
<dbReference type="AlphaFoldDB" id="L2F4Y8"/>
<dbReference type="GO" id="GO:0008933">
    <property type="term" value="F:peptidoglycan lytic transglycosylase activity"/>
    <property type="evidence" value="ECO:0007669"/>
    <property type="project" value="InterPro"/>
</dbReference>
<sequence length="241" mass="26782">MFVKQTRFLLNLFLSHLTSCSLLPCSLLLTFGATNIAHAANMYVFKDNKGQVLLTNVVNNGKPTGENFSKFTQTVKVTYYPDTNVHSYSNWGKTESSVPASGSKNRNAYDNLIITSALRHGVDPALMKAMMHTESGFNPNARSPVGAQGLMQLMPATARRFGVANAWDPAQNIEGAAKYIKYLTERFADLEHAIAGYNAGEGNVSKYGGIPPFRETRDYVKRVVSRYHNLYRNDPNLQARH</sequence>
<evidence type="ECO:0000256" key="2">
    <source>
        <dbReference type="SAM" id="SignalP"/>
    </source>
</evidence>
<evidence type="ECO:0000256" key="1">
    <source>
        <dbReference type="ARBA" id="ARBA00007734"/>
    </source>
</evidence>
<dbReference type="GO" id="GO:0000270">
    <property type="term" value="P:peptidoglycan metabolic process"/>
    <property type="evidence" value="ECO:0007669"/>
    <property type="project" value="InterPro"/>
</dbReference>
<feature type="domain" description="Transglycosylase SLT" evidence="3">
    <location>
        <begin position="112"/>
        <end position="217"/>
    </location>
</feature>
<dbReference type="STRING" id="1230338.MOMA_06021"/>
<dbReference type="PANTHER" id="PTHR37423">
    <property type="entry name" value="SOLUBLE LYTIC MUREIN TRANSGLYCOSYLASE-RELATED"/>
    <property type="match status" value="1"/>
</dbReference>
<dbReference type="Gene3D" id="1.10.530.10">
    <property type="match status" value="1"/>
</dbReference>
<evidence type="ECO:0000259" key="3">
    <source>
        <dbReference type="Pfam" id="PF01464"/>
    </source>
</evidence>
<dbReference type="PROSITE" id="PS00922">
    <property type="entry name" value="TRANSGLYCOSYLASE"/>
    <property type="match status" value="1"/>
</dbReference>
<reference evidence="4 5" key="1">
    <citation type="journal article" date="2013" name="Genome Announc.">
        <title>Genome Sequence of Moraxella macacae 0408225, a Novel Bacterial Species Isolated from a Cynomolgus Macaque with Epistaxis.</title>
        <authorList>
            <person name="Ladner J.T."/>
            <person name="Whitehouse C.A."/>
            <person name="Koroleva G.I."/>
            <person name="Palacios G.F."/>
        </authorList>
    </citation>
    <scope>NUCLEOTIDE SEQUENCE [LARGE SCALE GENOMIC DNA]</scope>
    <source>
        <strain evidence="4 5">0408225</strain>
    </source>
</reference>
<dbReference type="GO" id="GO:0016020">
    <property type="term" value="C:membrane"/>
    <property type="evidence" value="ECO:0007669"/>
    <property type="project" value="InterPro"/>
</dbReference>
<comment type="similarity">
    <text evidence="1">Belongs to the transglycosylase Slt family.</text>
</comment>
<dbReference type="InterPro" id="IPR008258">
    <property type="entry name" value="Transglycosylase_SLT_dom_1"/>
</dbReference>
<name>L2F4Y8_9GAMM</name>
<feature type="signal peptide" evidence="2">
    <location>
        <begin position="1"/>
        <end position="39"/>
    </location>
</feature>
<accession>L2F4Y8</accession>